<feature type="signal peptide" evidence="9">
    <location>
        <begin position="1"/>
        <end position="20"/>
    </location>
</feature>
<proteinExistence type="predicted"/>
<keyword evidence="2" id="KW-1003">Cell membrane</keyword>
<keyword evidence="7" id="KW-0325">Glycoprotein</keyword>
<feature type="compositionally biased region" description="Low complexity" evidence="8">
    <location>
        <begin position="99"/>
        <end position="141"/>
    </location>
</feature>
<evidence type="ECO:0000256" key="4">
    <source>
        <dbReference type="ARBA" id="ARBA00022729"/>
    </source>
</evidence>
<evidence type="ECO:0000256" key="7">
    <source>
        <dbReference type="ARBA" id="ARBA00023180"/>
    </source>
</evidence>
<protein>
    <recommendedName>
        <fullName evidence="10">X8 domain-containing protein</fullName>
    </recommendedName>
</protein>
<evidence type="ECO:0000313" key="11">
    <source>
        <dbReference type="EMBL" id="KAI0493257.1"/>
    </source>
</evidence>
<feature type="domain" description="X8" evidence="10">
    <location>
        <begin position="21"/>
        <end position="105"/>
    </location>
</feature>
<evidence type="ECO:0000256" key="1">
    <source>
        <dbReference type="ARBA" id="ARBA00004609"/>
    </source>
</evidence>
<feature type="region of interest" description="Disordered" evidence="8">
    <location>
        <begin position="96"/>
        <end position="154"/>
    </location>
</feature>
<evidence type="ECO:0000256" key="8">
    <source>
        <dbReference type="SAM" id="MobiDB-lite"/>
    </source>
</evidence>
<dbReference type="EMBL" id="JAGYWB010000018">
    <property type="protein sequence ID" value="KAI0493257.1"/>
    <property type="molecule type" value="Genomic_DNA"/>
</dbReference>
<keyword evidence="12" id="KW-1185">Reference proteome</keyword>
<evidence type="ECO:0000259" key="10">
    <source>
        <dbReference type="SMART" id="SM00768"/>
    </source>
</evidence>
<keyword evidence="3" id="KW-0336">GPI-anchor</keyword>
<dbReference type="PANTHER" id="PTHR31044:SF25">
    <property type="entry name" value="PLASMODESMATA CALLOSE-BINDING PROTEIN 3"/>
    <property type="match status" value="1"/>
</dbReference>
<dbReference type="GO" id="GO:0098552">
    <property type="term" value="C:side of membrane"/>
    <property type="evidence" value="ECO:0007669"/>
    <property type="project" value="UniProtKB-KW"/>
</dbReference>
<dbReference type="PANTHER" id="PTHR31044">
    <property type="entry name" value="BETA-1,3 GLUCANASE"/>
    <property type="match status" value="1"/>
</dbReference>
<dbReference type="Proteomes" id="UP000829196">
    <property type="component" value="Unassembled WGS sequence"/>
</dbReference>
<evidence type="ECO:0000256" key="5">
    <source>
        <dbReference type="ARBA" id="ARBA00023136"/>
    </source>
</evidence>
<dbReference type="GO" id="GO:0009506">
    <property type="term" value="C:plasmodesma"/>
    <property type="evidence" value="ECO:0007669"/>
    <property type="project" value="UniProtKB-ARBA"/>
</dbReference>
<comment type="caution">
    <text evidence="11">The sequence shown here is derived from an EMBL/GenBank/DDBJ whole genome shotgun (WGS) entry which is preliminary data.</text>
</comment>
<keyword evidence="4 9" id="KW-0732">Signal</keyword>
<feature type="compositionally biased region" description="Gly residues" evidence="8">
    <location>
        <begin position="142"/>
        <end position="152"/>
    </location>
</feature>
<organism evidence="11 12">
    <name type="scientific">Dendrobium nobile</name>
    <name type="common">Orchid</name>
    <dbReference type="NCBI Taxonomy" id="94219"/>
    <lineage>
        <taxon>Eukaryota</taxon>
        <taxon>Viridiplantae</taxon>
        <taxon>Streptophyta</taxon>
        <taxon>Embryophyta</taxon>
        <taxon>Tracheophyta</taxon>
        <taxon>Spermatophyta</taxon>
        <taxon>Magnoliopsida</taxon>
        <taxon>Liliopsida</taxon>
        <taxon>Asparagales</taxon>
        <taxon>Orchidaceae</taxon>
        <taxon>Epidendroideae</taxon>
        <taxon>Malaxideae</taxon>
        <taxon>Dendrobiinae</taxon>
        <taxon>Dendrobium</taxon>
    </lineage>
</organism>
<dbReference type="FunFam" id="1.20.58.1040:FF:000001">
    <property type="entry name" value="Glucan endo-1,3-beta-glucosidase 4"/>
    <property type="match status" value="1"/>
</dbReference>
<dbReference type="InterPro" id="IPR044788">
    <property type="entry name" value="X8_dom_prot"/>
</dbReference>
<dbReference type="InterPro" id="IPR012946">
    <property type="entry name" value="X8"/>
</dbReference>
<name>A0A8T3AA09_DENNO</name>
<comment type="subcellular location">
    <subcellularLocation>
        <location evidence="1">Cell membrane</location>
        <topology evidence="1">Lipid-anchor</topology>
        <topology evidence="1">GPI-anchor</topology>
    </subcellularLocation>
</comment>
<evidence type="ECO:0000256" key="2">
    <source>
        <dbReference type="ARBA" id="ARBA00022475"/>
    </source>
</evidence>
<accession>A0A8T3AA09</accession>
<evidence type="ECO:0000313" key="12">
    <source>
        <dbReference type="Proteomes" id="UP000829196"/>
    </source>
</evidence>
<sequence length="189" mass="19061">MAAMMLLAFSLTLFSGRSDGAWCVCRQDASNTALQKTIDYACGAGADCNPILQNGACYNPNTVLAHCSYAANSYYQRKAQAQGACDFAGTATISQTDPSNNGCSYPSSQSSSGSSSSPGTGNSTQSPGSASSSTGSTPTQTGTGGVLGGLGPSGTITSVDGNEAGFLPDPKIFSLVLIILLSDLVLLML</sequence>
<dbReference type="SMR" id="A0A8T3AA09"/>
<dbReference type="OrthoDB" id="1930814at2759"/>
<dbReference type="Gene3D" id="1.20.58.1040">
    <property type="match status" value="1"/>
</dbReference>
<evidence type="ECO:0000256" key="9">
    <source>
        <dbReference type="SAM" id="SignalP"/>
    </source>
</evidence>
<keyword evidence="5" id="KW-0472">Membrane</keyword>
<keyword evidence="6" id="KW-1015">Disulfide bond</keyword>
<evidence type="ECO:0000256" key="3">
    <source>
        <dbReference type="ARBA" id="ARBA00022622"/>
    </source>
</evidence>
<evidence type="ECO:0000256" key="6">
    <source>
        <dbReference type="ARBA" id="ARBA00023157"/>
    </source>
</evidence>
<keyword evidence="3" id="KW-0449">Lipoprotein</keyword>
<feature type="chain" id="PRO_5035817905" description="X8 domain-containing protein" evidence="9">
    <location>
        <begin position="21"/>
        <end position="189"/>
    </location>
</feature>
<dbReference type="SMART" id="SM00768">
    <property type="entry name" value="X8"/>
    <property type="match status" value="1"/>
</dbReference>
<dbReference type="GO" id="GO:0005886">
    <property type="term" value="C:plasma membrane"/>
    <property type="evidence" value="ECO:0007669"/>
    <property type="project" value="UniProtKB-SubCell"/>
</dbReference>
<gene>
    <name evidence="11" type="ORF">KFK09_027533</name>
</gene>
<dbReference type="Pfam" id="PF07983">
    <property type="entry name" value="X8"/>
    <property type="match status" value="1"/>
</dbReference>
<dbReference type="AlphaFoldDB" id="A0A8T3AA09"/>
<reference evidence="11" key="1">
    <citation type="journal article" date="2022" name="Front. Genet.">
        <title>Chromosome-Scale Assembly of the Dendrobium nobile Genome Provides Insights Into the Molecular Mechanism of the Biosynthesis of the Medicinal Active Ingredient of Dendrobium.</title>
        <authorList>
            <person name="Xu Q."/>
            <person name="Niu S.-C."/>
            <person name="Li K.-L."/>
            <person name="Zheng P.-J."/>
            <person name="Zhang X.-J."/>
            <person name="Jia Y."/>
            <person name="Liu Y."/>
            <person name="Niu Y.-X."/>
            <person name="Yu L.-H."/>
            <person name="Chen D.-F."/>
            <person name="Zhang G.-Q."/>
        </authorList>
    </citation>
    <scope>NUCLEOTIDE SEQUENCE</scope>
    <source>
        <tissue evidence="11">Leaf</tissue>
    </source>
</reference>